<dbReference type="EMBL" id="QLIX01000003">
    <property type="protein sequence ID" value="RAI59958.1"/>
    <property type="molecule type" value="Genomic_DNA"/>
</dbReference>
<dbReference type="Proteomes" id="UP000249065">
    <property type="component" value="Unassembled WGS sequence"/>
</dbReference>
<evidence type="ECO:0000313" key="1">
    <source>
        <dbReference type="EMBL" id="RAI59958.1"/>
    </source>
</evidence>
<keyword evidence="2" id="KW-1185">Reference proteome</keyword>
<dbReference type="AlphaFoldDB" id="A0A327MIF1"/>
<comment type="caution">
    <text evidence="1">The sequence shown here is derived from an EMBL/GenBank/DDBJ whole genome shotgun (WGS) entry which is preliminary data.</text>
</comment>
<accession>A0A327MIF1</accession>
<evidence type="ECO:0000313" key="2">
    <source>
        <dbReference type="Proteomes" id="UP000249065"/>
    </source>
</evidence>
<reference evidence="2" key="1">
    <citation type="submission" date="2018-06" db="EMBL/GenBank/DDBJ databases">
        <authorList>
            <person name="Khan S.A."/>
        </authorList>
    </citation>
    <scope>NUCLEOTIDE SEQUENCE [LARGE SCALE GENOMIC DNA]</scope>
    <source>
        <strain evidence="2">DB-1506</strain>
    </source>
</reference>
<proteinExistence type="predicted"/>
<protein>
    <submittedName>
        <fullName evidence="1">Uncharacterized protein</fullName>
    </submittedName>
</protein>
<sequence>MHYALPLMLLLAGCGSIDAVSQGRSLSFIERERHGQMVSMIGIRRSQFLGAFTVEDEQIIAAEGGKIAARLCGGETELVSAVRVRPSSTVDLRYRCL</sequence>
<dbReference type="RefSeq" id="WP_111468989.1">
    <property type="nucleotide sequence ID" value="NZ_QLIX01000003.1"/>
</dbReference>
<name>A0A327MIF1_9PROT</name>
<organism evidence="1 2">
    <name type="scientific">Roseicella frigidaeris</name>
    <dbReference type="NCBI Taxonomy" id="2230885"/>
    <lineage>
        <taxon>Bacteria</taxon>
        <taxon>Pseudomonadati</taxon>
        <taxon>Pseudomonadota</taxon>
        <taxon>Alphaproteobacteria</taxon>
        <taxon>Acetobacterales</taxon>
        <taxon>Roseomonadaceae</taxon>
        <taxon>Roseicella</taxon>
    </lineage>
</organism>
<gene>
    <name evidence="1" type="ORF">DOO78_06870</name>
</gene>